<evidence type="ECO:0000313" key="2">
    <source>
        <dbReference type="Proteomes" id="UP001151760"/>
    </source>
</evidence>
<evidence type="ECO:0000313" key="1">
    <source>
        <dbReference type="EMBL" id="GJU08883.1"/>
    </source>
</evidence>
<protein>
    <submittedName>
        <fullName evidence="1">Uncharacterized protein</fullName>
    </submittedName>
</protein>
<accession>A0ABQ5JBM4</accession>
<organism evidence="1 2">
    <name type="scientific">Tanacetum coccineum</name>
    <dbReference type="NCBI Taxonomy" id="301880"/>
    <lineage>
        <taxon>Eukaryota</taxon>
        <taxon>Viridiplantae</taxon>
        <taxon>Streptophyta</taxon>
        <taxon>Embryophyta</taxon>
        <taxon>Tracheophyta</taxon>
        <taxon>Spermatophyta</taxon>
        <taxon>Magnoliopsida</taxon>
        <taxon>eudicotyledons</taxon>
        <taxon>Gunneridae</taxon>
        <taxon>Pentapetalae</taxon>
        <taxon>asterids</taxon>
        <taxon>campanulids</taxon>
        <taxon>Asterales</taxon>
        <taxon>Asteraceae</taxon>
        <taxon>Asteroideae</taxon>
        <taxon>Anthemideae</taxon>
        <taxon>Anthemidinae</taxon>
        <taxon>Tanacetum</taxon>
    </lineage>
</organism>
<reference evidence="1" key="1">
    <citation type="journal article" date="2022" name="Int. J. Mol. Sci.">
        <title>Draft Genome of Tanacetum Coccineum: Genomic Comparison of Closely Related Tanacetum-Family Plants.</title>
        <authorList>
            <person name="Yamashiro T."/>
            <person name="Shiraishi A."/>
            <person name="Nakayama K."/>
            <person name="Satake H."/>
        </authorList>
    </citation>
    <scope>NUCLEOTIDE SEQUENCE</scope>
</reference>
<name>A0ABQ5JBM4_9ASTR</name>
<proteinExistence type="predicted"/>
<dbReference type="EMBL" id="BQNB010021676">
    <property type="protein sequence ID" value="GJU08883.1"/>
    <property type="molecule type" value="Genomic_DNA"/>
</dbReference>
<keyword evidence="2" id="KW-1185">Reference proteome</keyword>
<gene>
    <name evidence="1" type="ORF">Tco_1125313</name>
</gene>
<comment type="caution">
    <text evidence="1">The sequence shown here is derived from an EMBL/GenBank/DDBJ whole genome shotgun (WGS) entry which is preliminary data.</text>
</comment>
<sequence length="212" mass="24139">MEKLGVSVCCGLLMYDVVVGWWMRLWVRDVVGDRVGTVEGWLERWFGGLTLGKCLWERGRDYCGRVMRWLMEDDECSLVVMISLVLDIFMDIGVRMVRSMEVPRVYDKRVVDGGSRSRGGWLGGLDDSGRRKYCFDSCDPVDTPMVEKSKLNEDKDYRGKIGTLFILQPVDLTYNLLYACVPVFTDADHAGCQDTRRSTSGSMQFLGDRLVS</sequence>
<dbReference type="Proteomes" id="UP001151760">
    <property type="component" value="Unassembled WGS sequence"/>
</dbReference>
<reference evidence="1" key="2">
    <citation type="submission" date="2022-01" db="EMBL/GenBank/DDBJ databases">
        <authorList>
            <person name="Yamashiro T."/>
            <person name="Shiraishi A."/>
            <person name="Satake H."/>
            <person name="Nakayama K."/>
        </authorList>
    </citation>
    <scope>NUCLEOTIDE SEQUENCE</scope>
</reference>